<feature type="compositionally biased region" description="Basic and acidic residues" evidence="1">
    <location>
        <begin position="172"/>
        <end position="210"/>
    </location>
</feature>
<dbReference type="EMBL" id="CAXHTB010000010">
    <property type="protein sequence ID" value="CAL0313408.1"/>
    <property type="molecule type" value="Genomic_DNA"/>
</dbReference>
<dbReference type="AlphaFoldDB" id="A0AAV1WVS0"/>
<evidence type="ECO:0000256" key="1">
    <source>
        <dbReference type="SAM" id="MobiDB-lite"/>
    </source>
</evidence>
<feature type="region of interest" description="Disordered" evidence="1">
    <location>
        <begin position="162"/>
        <end position="230"/>
    </location>
</feature>
<accession>A0AAV1WVS0</accession>
<sequence length="230" mass="27185">MGGHGGLNILPQKRWNVYRYDNREKVRRDEEEAAREEQIKRDQARKQDAEFRLERLRTSKGLAPLIQAEAQANEHESHCNETEQVTLSSPKSGHINLFEGIKIFDPIREPEKDVSGEKERVSKKLKKMKKEEVVVTPEDEKYRFGYSYLGKQVKLPWYLEKRNDDVDGDGESSEKGEKSEKNKRGRKTLEELREERLKREKVEKERERALIHGKQKSVREPFGSSRFYRR</sequence>
<feature type="region of interest" description="Disordered" evidence="1">
    <location>
        <begin position="26"/>
        <end position="47"/>
    </location>
</feature>
<dbReference type="Proteomes" id="UP001497480">
    <property type="component" value="Unassembled WGS sequence"/>
</dbReference>
<name>A0AAV1WVS0_LUPLU</name>
<dbReference type="PANTHER" id="PTHR31861:SF15">
    <property type="entry name" value="DUF577 DOMAIN-CONTAINING PROTEIN"/>
    <property type="match status" value="1"/>
</dbReference>
<dbReference type="PANTHER" id="PTHR31861">
    <property type="entry name" value="OS10G0507500 PROTEIN"/>
    <property type="match status" value="1"/>
</dbReference>
<feature type="domain" description="CBF1-interacting co-repressor CIR N-terminal" evidence="2">
    <location>
        <begin position="14"/>
        <end position="50"/>
    </location>
</feature>
<comment type="caution">
    <text evidence="3">The sequence shown here is derived from an EMBL/GenBank/DDBJ whole genome shotgun (WGS) entry which is preliminary data.</text>
</comment>
<protein>
    <recommendedName>
        <fullName evidence="2">CBF1-interacting co-repressor CIR N-terminal domain-containing protein</fullName>
    </recommendedName>
</protein>
<evidence type="ECO:0000313" key="3">
    <source>
        <dbReference type="EMBL" id="CAL0313408.1"/>
    </source>
</evidence>
<organism evidence="3 4">
    <name type="scientific">Lupinus luteus</name>
    <name type="common">European yellow lupine</name>
    <dbReference type="NCBI Taxonomy" id="3873"/>
    <lineage>
        <taxon>Eukaryota</taxon>
        <taxon>Viridiplantae</taxon>
        <taxon>Streptophyta</taxon>
        <taxon>Embryophyta</taxon>
        <taxon>Tracheophyta</taxon>
        <taxon>Spermatophyta</taxon>
        <taxon>Magnoliopsida</taxon>
        <taxon>eudicotyledons</taxon>
        <taxon>Gunneridae</taxon>
        <taxon>Pentapetalae</taxon>
        <taxon>rosids</taxon>
        <taxon>fabids</taxon>
        <taxon>Fabales</taxon>
        <taxon>Fabaceae</taxon>
        <taxon>Papilionoideae</taxon>
        <taxon>50 kb inversion clade</taxon>
        <taxon>genistoids sensu lato</taxon>
        <taxon>core genistoids</taxon>
        <taxon>Genisteae</taxon>
        <taxon>Lupinus</taxon>
    </lineage>
</organism>
<keyword evidence="4" id="KW-1185">Reference proteome</keyword>
<evidence type="ECO:0000313" key="4">
    <source>
        <dbReference type="Proteomes" id="UP001497480"/>
    </source>
</evidence>
<gene>
    <name evidence="3" type="ORF">LLUT_LOCUS14468</name>
</gene>
<reference evidence="3 4" key="1">
    <citation type="submission" date="2024-03" db="EMBL/GenBank/DDBJ databases">
        <authorList>
            <person name="Martinez-Hernandez J."/>
        </authorList>
    </citation>
    <scope>NUCLEOTIDE SEQUENCE [LARGE SCALE GENOMIC DNA]</scope>
</reference>
<dbReference type="InterPro" id="IPR019339">
    <property type="entry name" value="CIR_N_dom"/>
</dbReference>
<dbReference type="SMART" id="SM01083">
    <property type="entry name" value="Cir_N"/>
    <property type="match status" value="1"/>
</dbReference>
<evidence type="ECO:0000259" key="2">
    <source>
        <dbReference type="SMART" id="SM01083"/>
    </source>
</evidence>
<proteinExistence type="predicted"/>